<feature type="non-terminal residue" evidence="1">
    <location>
        <position position="1"/>
    </location>
</feature>
<protein>
    <submittedName>
        <fullName evidence="1">1041_t:CDS:1</fullName>
    </submittedName>
</protein>
<dbReference type="EMBL" id="CAJVPM010009556">
    <property type="protein sequence ID" value="CAG8565050.1"/>
    <property type="molecule type" value="Genomic_DNA"/>
</dbReference>
<name>A0ACA9M1Y2_9GLOM</name>
<keyword evidence="2" id="KW-1185">Reference proteome</keyword>
<sequence>SDVSEDVEPVKECVKIDERLKEKITGISGLSAIKQCLDDDLIPICFEQNSFIGGLWKYEEVSEKNKEPYSTIYQSIITNTSKEMSTYSDFPIPADWPTFFHHSLLDKYLNLYAENFNLLPHIKFNTTVLKVSILPDKRWKVKYIIQNKNEENEEIFDFVMVCSGHHHKPIWPEFKGMNLFKGEQMHSYKYKRAINFENKRVLVVGSGNSAIDIAVELTHATSQVYLSIRRGKLPWLIPRFVNGKARDHHASRFSTYVIPPSIRGRIAENNFSKSYDPFPSYLKPTDPLFSTYPTTNSDIFECLAAGTIIVKPNIKEFKSENNQIEFIDETILDNIDVVIYSTGYHIDYSFLEKDIFTGGNEIEQEYGKDFKDLVWLYKSMFPPKYPNIAFIGLLVAAGAFPPVTEMQARYITSQIKGFIKPLPSQSEMEKSIRNYYENIRKTYCKAARSTIRRSYLPYMDSLSKEIGCYPYSYEIIKRFGFKFWKLIIFGIATPIQYRLIGRNSWEGARDAILIYNKNRLQPI</sequence>
<organism evidence="1 2">
    <name type="scientific">Scutellospora calospora</name>
    <dbReference type="NCBI Taxonomy" id="85575"/>
    <lineage>
        <taxon>Eukaryota</taxon>
        <taxon>Fungi</taxon>
        <taxon>Fungi incertae sedis</taxon>
        <taxon>Mucoromycota</taxon>
        <taxon>Glomeromycotina</taxon>
        <taxon>Glomeromycetes</taxon>
        <taxon>Diversisporales</taxon>
        <taxon>Gigasporaceae</taxon>
        <taxon>Scutellospora</taxon>
    </lineage>
</organism>
<gene>
    <name evidence="1" type="ORF">SCALOS_LOCUS5645</name>
</gene>
<dbReference type="Proteomes" id="UP000789860">
    <property type="component" value="Unassembled WGS sequence"/>
</dbReference>
<comment type="caution">
    <text evidence="1">The sequence shown here is derived from an EMBL/GenBank/DDBJ whole genome shotgun (WGS) entry which is preliminary data.</text>
</comment>
<proteinExistence type="predicted"/>
<accession>A0ACA9M1Y2</accession>
<feature type="non-terminal residue" evidence="1">
    <location>
        <position position="523"/>
    </location>
</feature>
<evidence type="ECO:0000313" key="1">
    <source>
        <dbReference type="EMBL" id="CAG8565050.1"/>
    </source>
</evidence>
<evidence type="ECO:0000313" key="2">
    <source>
        <dbReference type="Proteomes" id="UP000789860"/>
    </source>
</evidence>
<reference evidence="1" key="1">
    <citation type="submission" date="2021-06" db="EMBL/GenBank/DDBJ databases">
        <authorList>
            <person name="Kallberg Y."/>
            <person name="Tangrot J."/>
            <person name="Rosling A."/>
        </authorList>
    </citation>
    <scope>NUCLEOTIDE SEQUENCE</scope>
    <source>
        <strain evidence="1">AU212A</strain>
    </source>
</reference>